<keyword evidence="3" id="KW-1185">Reference proteome</keyword>
<evidence type="ECO:0000313" key="3">
    <source>
        <dbReference type="Proteomes" id="UP000193200"/>
    </source>
</evidence>
<dbReference type="PROSITE" id="PS00409">
    <property type="entry name" value="PROKAR_NTER_METHYL"/>
    <property type="match status" value="1"/>
</dbReference>
<dbReference type="OrthoDB" id="7864109at2"/>
<sequence length="152" mass="15935">MRRMSGTGSRPGARPRRQPGEQGFSLLELIVAFAILSLSLVAIYQVVAGSFRGLREAEIVGRALLIAESKLAEPGRTVPLAEGRIVGDEGDGFAWVLDLRPLPRPAPGSGGAAAGKAEEHVPVAYRVAVAVAYRGEPAAALQTVRVGVSARR</sequence>
<reference evidence="2 3" key="1">
    <citation type="submission" date="2017-03" db="EMBL/GenBank/DDBJ databases">
        <authorList>
            <person name="Afonso C.L."/>
            <person name="Miller P.J."/>
            <person name="Scott M.A."/>
            <person name="Spackman E."/>
            <person name="Goraichik I."/>
            <person name="Dimitrov K.M."/>
            <person name="Suarez D.L."/>
            <person name="Swayne D.E."/>
        </authorList>
    </citation>
    <scope>NUCLEOTIDE SEQUENCE [LARGE SCALE GENOMIC DNA]</scope>
    <source>
        <strain evidence="2 3">CECT 7691</strain>
    </source>
</reference>
<gene>
    <name evidence="2" type="ORF">OCH7691_02484</name>
</gene>
<feature type="transmembrane region" description="Helical" evidence="1">
    <location>
        <begin position="24"/>
        <end position="47"/>
    </location>
</feature>
<keyword evidence="1" id="KW-0472">Membrane</keyword>
<organism evidence="2 3">
    <name type="scientific">Oceanibacterium hippocampi</name>
    <dbReference type="NCBI Taxonomy" id="745714"/>
    <lineage>
        <taxon>Bacteria</taxon>
        <taxon>Pseudomonadati</taxon>
        <taxon>Pseudomonadota</taxon>
        <taxon>Alphaproteobacteria</taxon>
        <taxon>Sneathiellales</taxon>
        <taxon>Sneathiellaceae</taxon>
        <taxon>Oceanibacterium</taxon>
    </lineage>
</organism>
<dbReference type="InParanoid" id="A0A1Y5TBW3"/>
<protein>
    <recommendedName>
        <fullName evidence="4">General secretion pathway protein I</fullName>
    </recommendedName>
</protein>
<dbReference type="Proteomes" id="UP000193200">
    <property type="component" value="Unassembled WGS sequence"/>
</dbReference>
<name>A0A1Y5TBW3_9PROT</name>
<dbReference type="AlphaFoldDB" id="A0A1Y5TBW3"/>
<accession>A0A1Y5TBW3</accession>
<dbReference type="Pfam" id="PF07963">
    <property type="entry name" value="N_methyl"/>
    <property type="match status" value="1"/>
</dbReference>
<dbReference type="EMBL" id="FWFR01000002">
    <property type="protein sequence ID" value="SLN56918.1"/>
    <property type="molecule type" value="Genomic_DNA"/>
</dbReference>
<proteinExistence type="predicted"/>
<evidence type="ECO:0000256" key="1">
    <source>
        <dbReference type="SAM" id="Phobius"/>
    </source>
</evidence>
<evidence type="ECO:0000313" key="2">
    <source>
        <dbReference type="EMBL" id="SLN56918.1"/>
    </source>
</evidence>
<keyword evidence="1" id="KW-0812">Transmembrane</keyword>
<dbReference type="InterPro" id="IPR012902">
    <property type="entry name" value="N_methyl_site"/>
</dbReference>
<evidence type="ECO:0008006" key="4">
    <source>
        <dbReference type="Google" id="ProtNLM"/>
    </source>
</evidence>
<dbReference type="NCBIfam" id="TIGR02532">
    <property type="entry name" value="IV_pilin_GFxxxE"/>
    <property type="match status" value="1"/>
</dbReference>
<keyword evidence="1" id="KW-1133">Transmembrane helix</keyword>